<comment type="caution">
    <text evidence="1">The sequence shown here is derived from an EMBL/GenBank/DDBJ whole genome shotgun (WGS) entry which is preliminary data.</text>
</comment>
<organism evidence="1 2">
    <name type="scientific">Phytophthora palmivora</name>
    <dbReference type="NCBI Taxonomy" id="4796"/>
    <lineage>
        <taxon>Eukaryota</taxon>
        <taxon>Sar</taxon>
        <taxon>Stramenopiles</taxon>
        <taxon>Oomycota</taxon>
        <taxon>Peronosporomycetes</taxon>
        <taxon>Peronosporales</taxon>
        <taxon>Peronosporaceae</taxon>
        <taxon>Phytophthora</taxon>
    </lineage>
</organism>
<keyword evidence="2" id="KW-1185">Reference proteome</keyword>
<gene>
    <name evidence="1" type="ORF">PHPALM_6520</name>
</gene>
<proteinExistence type="predicted"/>
<sequence>MHNAPVGQMQEQRMQLLERAASSSMRCMDVRLVGKMALHCAHSVTAVKRAPASKESSDSFRARSGQGSVRLIRAVIGVLLPTPTT</sequence>
<evidence type="ECO:0000313" key="2">
    <source>
        <dbReference type="Proteomes" id="UP000237271"/>
    </source>
</evidence>
<dbReference type="Proteomes" id="UP000237271">
    <property type="component" value="Unassembled WGS sequence"/>
</dbReference>
<protein>
    <submittedName>
        <fullName evidence="1">Uncharacterized protein</fullName>
    </submittedName>
</protein>
<reference evidence="1 2" key="1">
    <citation type="journal article" date="2017" name="Genome Biol. Evol.">
        <title>Phytophthora megakarya and P. palmivora, closely related causal agents of cacao black pod rot, underwent increases in genome sizes and gene numbers by different mechanisms.</title>
        <authorList>
            <person name="Ali S.S."/>
            <person name="Shao J."/>
            <person name="Lary D.J."/>
            <person name="Kronmiller B."/>
            <person name="Shen D."/>
            <person name="Strem M.D."/>
            <person name="Amoako-Attah I."/>
            <person name="Akrofi A.Y."/>
            <person name="Begoude B.A."/>
            <person name="Ten Hoopen G.M."/>
            <person name="Coulibaly K."/>
            <person name="Kebe B.I."/>
            <person name="Melnick R.L."/>
            <person name="Guiltinan M.J."/>
            <person name="Tyler B.M."/>
            <person name="Meinhardt L.W."/>
            <person name="Bailey B.A."/>
        </authorList>
    </citation>
    <scope>NUCLEOTIDE SEQUENCE [LARGE SCALE GENOMIC DNA]</scope>
    <source>
        <strain evidence="2">sbr112.9</strain>
    </source>
</reference>
<evidence type="ECO:0000313" key="1">
    <source>
        <dbReference type="EMBL" id="POM76262.1"/>
    </source>
</evidence>
<dbReference type="EMBL" id="NCKW01003485">
    <property type="protein sequence ID" value="POM76262.1"/>
    <property type="molecule type" value="Genomic_DNA"/>
</dbReference>
<name>A0A2P4YEL0_9STRA</name>
<dbReference type="AlphaFoldDB" id="A0A2P4YEL0"/>
<accession>A0A2P4YEL0</accession>